<evidence type="ECO:0000313" key="2">
    <source>
        <dbReference type="EMBL" id="WWD82763.1"/>
    </source>
</evidence>
<dbReference type="RefSeq" id="WP_018589215.1">
    <property type="nucleotide sequence ID" value="NZ_CP117523.1"/>
</dbReference>
<accession>A0ABZ2ET35</accession>
<name>A0ABZ2ET35_9FIRM</name>
<organism evidence="2 3">
    <name type="scientific">Terrisporobacter glycolicus ATCC 14880 = DSM 1288</name>
    <dbReference type="NCBI Taxonomy" id="1121315"/>
    <lineage>
        <taxon>Bacteria</taxon>
        <taxon>Bacillati</taxon>
        <taxon>Bacillota</taxon>
        <taxon>Clostridia</taxon>
        <taxon>Peptostreptococcales</taxon>
        <taxon>Peptostreptococcaceae</taxon>
        <taxon>Terrisporobacter</taxon>
    </lineage>
</organism>
<feature type="coiled-coil region" evidence="1">
    <location>
        <begin position="56"/>
        <end position="184"/>
    </location>
</feature>
<keyword evidence="1" id="KW-0175">Coiled coil</keyword>
<reference evidence="2 3" key="1">
    <citation type="journal article" date="2023" name="PLoS ONE">
        <title>Genome-based metabolic and phylogenomic analysis of three Terrisporobacter species.</title>
        <authorList>
            <person name="Boer T."/>
            <person name="Bengelsdorf F.R."/>
            <person name="Bomeke M."/>
            <person name="Daniel R."/>
            <person name="Poehlein A."/>
        </authorList>
    </citation>
    <scope>NUCLEOTIDE SEQUENCE [LARGE SCALE GENOMIC DNA]</scope>
    <source>
        <strain evidence="2 3">DSM 1288</strain>
    </source>
</reference>
<protein>
    <submittedName>
        <fullName evidence="2">Uncharacterized protein</fullName>
    </submittedName>
</protein>
<proteinExistence type="predicted"/>
<dbReference type="EMBL" id="CP117523">
    <property type="protein sequence ID" value="WWD82763.1"/>
    <property type="molecule type" value="Genomic_DNA"/>
</dbReference>
<gene>
    <name evidence="2" type="ORF">TEGL_11570</name>
</gene>
<keyword evidence="3" id="KW-1185">Reference proteome</keyword>
<dbReference type="Proteomes" id="UP001348492">
    <property type="component" value="Chromosome"/>
</dbReference>
<evidence type="ECO:0000313" key="3">
    <source>
        <dbReference type="Proteomes" id="UP001348492"/>
    </source>
</evidence>
<sequence length="230" mass="26641">MIITGEKVFLKTYDKKINQEVNCENDVSKLINVQNEEIKNIKVNRKSSKTSNNDIYKNIKDKAAILKNDKRNIQEKVSFIQIQEQKVDNMEKKLTDLKLYYLQTMENGKQEEAKEKIKIRKIQKQVNQLSDEYESEIVELKDSEQILESLGECLKKINDIKGKLAQHKAKLLNLEHLINQNKTELECAESIVEKYGDSEDHISENTINNPLDFVFIQGDIAVGIIVDIMI</sequence>
<evidence type="ECO:0000256" key="1">
    <source>
        <dbReference type="SAM" id="Coils"/>
    </source>
</evidence>